<keyword evidence="7" id="KW-1003">Cell membrane</keyword>
<dbReference type="eggNOG" id="COG0534">
    <property type="taxonomic scope" value="Bacteria"/>
</dbReference>
<evidence type="ECO:0000256" key="3">
    <source>
        <dbReference type="ARBA" id="ARBA00010199"/>
    </source>
</evidence>
<evidence type="ECO:0000313" key="15">
    <source>
        <dbReference type="Proteomes" id="UP000005926"/>
    </source>
</evidence>
<evidence type="ECO:0000256" key="4">
    <source>
        <dbReference type="ARBA" id="ARBA00020268"/>
    </source>
</evidence>
<feature type="transmembrane region" description="Helical" evidence="13">
    <location>
        <begin position="281"/>
        <end position="298"/>
    </location>
</feature>
<name>C8NE87_9LACT</name>
<keyword evidence="5" id="KW-0813">Transport</keyword>
<dbReference type="PIRSF" id="PIRSF006603">
    <property type="entry name" value="DinF"/>
    <property type="match status" value="1"/>
</dbReference>
<dbReference type="GeneID" id="78411502"/>
<comment type="subcellular location">
    <subcellularLocation>
        <location evidence="2">Cell membrane</location>
        <topology evidence="2">Multi-pass membrane protein</topology>
    </subcellularLocation>
</comment>
<gene>
    <name evidence="14" type="primary">dinF</name>
    <name evidence="14" type="ORF">HMPREF0444_0232</name>
</gene>
<keyword evidence="15" id="KW-1185">Reference proteome</keyword>
<keyword evidence="8 13" id="KW-0812">Transmembrane</keyword>
<dbReference type="GO" id="GO:0005886">
    <property type="term" value="C:plasma membrane"/>
    <property type="evidence" value="ECO:0007669"/>
    <property type="project" value="UniProtKB-SubCell"/>
</dbReference>
<evidence type="ECO:0000256" key="9">
    <source>
        <dbReference type="ARBA" id="ARBA00022989"/>
    </source>
</evidence>
<dbReference type="HOGENOM" id="CLU_012893_5_0_9"/>
<dbReference type="GO" id="GO:0006811">
    <property type="term" value="P:monoatomic ion transport"/>
    <property type="evidence" value="ECO:0007669"/>
    <property type="project" value="UniProtKB-KW"/>
</dbReference>
<dbReference type="STRING" id="638301.HMPREF0444_0232"/>
<evidence type="ECO:0000256" key="7">
    <source>
        <dbReference type="ARBA" id="ARBA00022475"/>
    </source>
</evidence>
<keyword evidence="6" id="KW-0050">Antiport</keyword>
<evidence type="ECO:0000256" key="6">
    <source>
        <dbReference type="ARBA" id="ARBA00022449"/>
    </source>
</evidence>
<proteinExistence type="inferred from homology"/>
<dbReference type="RefSeq" id="WP_005605206.1">
    <property type="nucleotide sequence ID" value="NZ_CP102283.1"/>
</dbReference>
<dbReference type="InterPro" id="IPR048279">
    <property type="entry name" value="MdtK-like"/>
</dbReference>
<feature type="transmembrane region" description="Helical" evidence="13">
    <location>
        <begin position="420"/>
        <end position="436"/>
    </location>
</feature>
<dbReference type="InterPro" id="IPR002528">
    <property type="entry name" value="MATE_fam"/>
</dbReference>
<comment type="similarity">
    <text evidence="3">Belongs to the multi antimicrobial extrusion (MATE) (TC 2.A.66.1) family.</text>
</comment>
<feature type="transmembrane region" description="Helical" evidence="13">
    <location>
        <begin position="133"/>
        <end position="152"/>
    </location>
</feature>
<dbReference type="Pfam" id="PF01554">
    <property type="entry name" value="MatE"/>
    <property type="match status" value="2"/>
</dbReference>
<dbReference type="PANTHER" id="PTHR43298">
    <property type="entry name" value="MULTIDRUG RESISTANCE PROTEIN NORM-RELATED"/>
    <property type="match status" value="1"/>
</dbReference>
<dbReference type="Proteomes" id="UP000005926">
    <property type="component" value="Unassembled WGS sequence"/>
</dbReference>
<accession>C8NE87</accession>
<protein>
    <recommendedName>
        <fullName evidence="4">Probable multidrug resistance protein NorM</fullName>
    </recommendedName>
    <alternativeName>
        <fullName evidence="12">Multidrug-efflux transporter</fullName>
    </alternativeName>
</protein>
<feature type="transmembrane region" description="Helical" evidence="13">
    <location>
        <begin position="395"/>
        <end position="414"/>
    </location>
</feature>
<organism evidence="14 15">
    <name type="scientific">Granulicatella adiacens ATCC 49175</name>
    <dbReference type="NCBI Taxonomy" id="638301"/>
    <lineage>
        <taxon>Bacteria</taxon>
        <taxon>Bacillati</taxon>
        <taxon>Bacillota</taxon>
        <taxon>Bacilli</taxon>
        <taxon>Lactobacillales</taxon>
        <taxon>Carnobacteriaceae</taxon>
        <taxon>Granulicatella</taxon>
    </lineage>
</organism>
<keyword evidence="10" id="KW-0406">Ion transport</keyword>
<evidence type="ECO:0000256" key="10">
    <source>
        <dbReference type="ARBA" id="ARBA00023065"/>
    </source>
</evidence>
<feature type="transmembrane region" description="Helical" evidence="13">
    <location>
        <begin position="164"/>
        <end position="186"/>
    </location>
</feature>
<evidence type="ECO:0000256" key="5">
    <source>
        <dbReference type="ARBA" id="ARBA00022448"/>
    </source>
</evidence>
<reference evidence="14 15" key="1">
    <citation type="submission" date="2009-08" db="EMBL/GenBank/DDBJ databases">
        <authorList>
            <person name="Muzny D."/>
            <person name="Qin X."/>
            <person name="Deng J."/>
            <person name="Jiang H."/>
            <person name="Liu Y."/>
            <person name="Qu J."/>
            <person name="Song X.-Z."/>
            <person name="Zhang L."/>
            <person name="Thornton R."/>
            <person name="Coyle M."/>
            <person name="Francisco L."/>
            <person name="Jackson L."/>
            <person name="Javaid M."/>
            <person name="Korchina V."/>
            <person name="Kovar C."/>
            <person name="Mata R."/>
            <person name="Mathew T."/>
            <person name="Ngo R."/>
            <person name="Nguyen L."/>
            <person name="Nguyen N."/>
            <person name="Okwuonu G."/>
            <person name="Ongeri F."/>
            <person name="Pham C."/>
            <person name="Simmons D."/>
            <person name="Wilczek-Boney K."/>
            <person name="Hale W."/>
            <person name="Jakkamsetti A."/>
            <person name="Pham P."/>
            <person name="Ruth R."/>
            <person name="San Lucas F."/>
            <person name="Warren J."/>
            <person name="Zhang J."/>
            <person name="Zhao Z."/>
            <person name="Zhou C."/>
            <person name="Zhu D."/>
            <person name="Lee S."/>
            <person name="Bess C."/>
            <person name="Blankenburg K."/>
            <person name="Forbes L."/>
            <person name="Fu Q."/>
            <person name="Gubbala S."/>
            <person name="Hirani K."/>
            <person name="Jayaseelan J.C."/>
            <person name="Lara F."/>
            <person name="Munidasa M."/>
            <person name="Palculict T."/>
            <person name="Patil S."/>
            <person name="Pu L.-L."/>
            <person name="Saada N."/>
            <person name="Tang L."/>
            <person name="Weissenberger G."/>
            <person name="Zhu Y."/>
            <person name="Hemphill L."/>
            <person name="Shang Y."/>
            <person name="Youmans B."/>
            <person name="Ayvaz T."/>
            <person name="Ross M."/>
            <person name="Santibanez J."/>
            <person name="Aqrawi P."/>
            <person name="Gross S."/>
            <person name="Joshi V."/>
            <person name="Fowler G."/>
            <person name="Nazareth L."/>
            <person name="Reid J."/>
            <person name="Worley K."/>
            <person name="Petrosino J."/>
            <person name="Highlander S."/>
            <person name="Gibbs R."/>
        </authorList>
    </citation>
    <scope>NUCLEOTIDE SEQUENCE [LARGE SCALE GENOMIC DNA]</scope>
    <source>
        <strain evidence="14 15">ATCC 49175</strain>
    </source>
</reference>
<evidence type="ECO:0000256" key="11">
    <source>
        <dbReference type="ARBA" id="ARBA00023136"/>
    </source>
</evidence>
<comment type="caution">
    <text evidence="14">The sequence shown here is derived from an EMBL/GenBank/DDBJ whole genome shotgun (WGS) entry which is preliminary data.</text>
</comment>
<evidence type="ECO:0000313" key="14">
    <source>
        <dbReference type="EMBL" id="EEW37988.1"/>
    </source>
</evidence>
<feature type="transmembrane region" description="Helical" evidence="13">
    <location>
        <begin position="92"/>
        <end position="113"/>
    </location>
</feature>
<dbReference type="GO" id="GO:0015297">
    <property type="term" value="F:antiporter activity"/>
    <property type="evidence" value="ECO:0007669"/>
    <property type="project" value="UniProtKB-KW"/>
</dbReference>
<dbReference type="InterPro" id="IPR050222">
    <property type="entry name" value="MATE_MdtK"/>
</dbReference>
<dbReference type="AlphaFoldDB" id="C8NE87"/>
<dbReference type="EMBL" id="ACKZ01000008">
    <property type="protein sequence ID" value="EEW37988.1"/>
    <property type="molecule type" value="Genomic_DNA"/>
</dbReference>
<feature type="transmembrane region" description="Helical" evidence="13">
    <location>
        <begin position="12"/>
        <end position="31"/>
    </location>
</feature>
<dbReference type="NCBIfam" id="TIGR00797">
    <property type="entry name" value="matE"/>
    <property type="match status" value="1"/>
</dbReference>
<dbReference type="CDD" id="cd13138">
    <property type="entry name" value="MATE_yoeA_like"/>
    <property type="match status" value="1"/>
</dbReference>
<feature type="transmembrane region" description="Helical" evidence="13">
    <location>
        <begin position="319"/>
        <end position="343"/>
    </location>
</feature>
<evidence type="ECO:0000256" key="2">
    <source>
        <dbReference type="ARBA" id="ARBA00004651"/>
    </source>
</evidence>
<evidence type="ECO:0000256" key="12">
    <source>
        <dbReference type="ARBA" id="ARBA00031636"/>
    </source>
</evidence>
<feature type="transmembrane region" description="Helical" evidence="13">
    <location>
        <begin position="43"/>
        <end position="72"/>
    </location>
</feature>
<keyword evidence="9 13" id="KW-1133">Transmembrane helix</keyword>
<evidence type="ECO:0000256" key="1">
    <source>
        <dbReference type="ARBA" id="ARBA00003408"/>
    </source>
</evidence>
<comment type="function">
    <text evidence="1">Multidrug efflux pump.</text>
</comment>
<dbReference type="GO" id="GO:0042910">
    <property type="term" value="F:xenobiotic transmembrane transporter activity"/>
    <property type="evidence" value="ECO:0007669"/>
    <property type="project" value="InterPro"/>
</dbReference>
<evidence type="ECO:0000256" key="8">
    <source>
        <dbReference type="ARBA" id="ARBA00022692"/>
    </source>
</evidence>
<sequence>MAKDMTSGKPIKLIWNFTIPLLIGNLFQQLYNMADTFIVGRTIGVHALASVGSTGSIIFLILGFANGLTAGLAIPLAQRYGAKDYLGVKRSFYVSILISAVVAILLTILSMVFCRQILEVMQTPAEIIDGAYDYLMVIFAGIFSSMAFNLLSNIFRSIGDAKTPLYFLVIACIMNIILDVVFIAGFGMGVEGAGYATVLSQIFSVLACIIYIWKKIPILRLNSKDFVAESSDVKEHVRISFPMAFQSSIIAIGAIIIQITLNQLGATAVAAYTAAQKIDQVAILPMMSFGVTMATFVAQNYGAKKYDRIWRGVRDCIKLSLTFAISVGIILNLFSPIFIRAFVGVGHEEVVELGAIYFITNGTMYSLLSLLFIYRYTLQGVGKTFTPTVAGIMELFMRAFAAVVLSNLYGYTGATMANPLAWLGSLIPLMIAYYLFKNKFPAEQFS</sequence>
<keyword evidence="11 13" id="KW-0472">Membrane</keyword>
<dbReference type="PANTHER" id="PTHR43298:SF2">
    <property type="entry name" value="FMN_FAD EXPORTER YEEO-RELATED"/>
    <property type="match status" value="1"/>
</dbReference>
<evidence type="ECO:0000256" key="13">
    <source>
        <dbReference type="SAM" id="Phobius"/>
    </source>
</evidence>
<feature type="transmembrane region" description="Helical" evidence="13">
    <location>
        <begin position="243"/>
        <end position="261"/>
    </location>
</feature>
<feature type="transmembrane region" description="Helical" evidence="13">
    <location>
        <begin position="192"/>
        <end position="213"/>
    </location>
</feature>
<feature type="transmembrane region" description="Helical" evidence="13">
    <location>
        <begin position="355"/>
        <end position="374"/>
    </location>
</feature>